<dbReference type="GO" id="GO:0003779">
    <property type="term" value="F:actin binding"/>
    <property type="evidence" value="ECO:0007669"/>
    <property type="project" value="InterPro"/>
</dbReference>
<dbReference type="VEuPathDB" id="AmoebaDB:EHI7A_085920"/>
<protein>
    <recommendedName>
        <fullName evidence="2">WH2 domain-containing protein</fullName>
    </recommendedName>
</protein>
<dbReference type="Proteomes" id="UP000078387">
    <property type="component" value="Unassembled WGS sequence"/>
</dbReference>
<dbReference type="VEuPathDB" id="AmoebaDB:EHI8A_088740"/>
<dbReference type="Gene3D" id="6.10.280.150">
    <property type="match status" value="1"/>
</dbReference>
<feature type="compositionally biased region" description="Acidic residues" evidence="1">
    <location>
        <begin position="495"/>
        <end position="510"/>
    </location>
</feature>
<dbReference type="VEuPathDB" id="AmoebaDB:EHI_016130"/>
<sequence>MSNKQTDIKTKDEVVQIERCTTETYQLMKKIIPNYKKLADACEGYFKAQLVMIKATDTLYNCLEAMADTSLEEGGQQTHPDLQVGVKNMSNVLKMWKENLMSVCDEFRSTCSCIRGDVTTFPKEIEAKEKEYKSQKKKEVDEVSKVEKKLSSVSKNTKLQAKDPKALADAITAVTKKESEYQHFLMNGLKDSLSMFRGTYGQLFECFRKLFICKTDTDNKSQLIISANMEDMQKLIKTSKGLPQKYRSLVTMKKQSMINTTWLSPELKEILKAAGVKPKHLADPTIVETLIQTVKQAVQQGTVPKDLLDQLEASRANKEDKLSKVIEVEDIVVPDRRPPPTPIARSSPRTAAPTTPAVATAPVPAAPADIPPPPPPTAPMMDNIPPPPPVAPAIGNPPPPPPIAPPKQAGNPPPPPPIRSTNSAGNPPPPPPARQTAAPAPANGNLLADIRSGITLRSAADRKLDTAAPVVSDAGKQDLTSMLRKAMEVRRNDIADDEDDDDDDDDEWSD</sequence>
<feature type="region of interest" description="Disordered" evidence="1">
    <location>
        <begin position="488"/>
        <end position="510"/>
    </location>
</feature>
<feature type="compositionally biased region" description="Pro residues" evidence="1">
    <location>
        <begin position="369"/>
        <end position="418"/>
    </location>
</feature>
<feature type="region of interest" description="Disordered" evidence="1">
    <location>
        <begin position="333"/>
        <end position="446"/>
    </location>
</feature>
<comment type="caution">
    <text evidence="3">The sequence shown here is derived from an EMBL/GenBank/DDBJ whole genome shotgun (WGS) entry which is preliminary data.</text>
</comment>
<dbReference type="VEuPathDB" id="AmoebaDB:EHI5A_128210"/>
<name>A0A5K1V6X5_ENTHI</name>
<evidence type="ECO:0000256" key="1">
    <source>
        <dbReference type="SAM" id="MobiDB-lite"/>
    </source>
</evidence>
<dbReference type="SUPFAM" id="SSF103657">
    <property type="entry name" value="BAR/IMD domain-like"/>
    <property type="match status" value="1"/>
</dbReference>
<dbReference type="PRINTS" id="PR01217">
    <property type="entry name" value="PRICHEXTENSN"/>
</dbReference>
<dbReference type="OMA" id="VRPRAMP"/>
<dbReference type="EMBL" id="BDEQ01000001">
    <property type="protein sequence ID" value="GAT98889.1"/>
    <property type="molecule type" value="Genomic_DNA"/>
</dbReference>
<evidence type="ECO:0000259" key="2">
    <source>
        <dbReference type="PROSITE" id="PS51082"/>
    </source>
</evidence>
<dbReference type="PROSITE" id="PS51082">
    <property type="entry name" value="WH2"/>
    <property type="match status" value="1"/>
</dbReference>
<evidence type="ECO:0000313" key="3">
    <source>
        <dbReference type="EMBL" id="GAT98889.1"/>
    </source>
</evidence>
<dbReference type="InterPro" id="IPR027267">
    <property type="entry name" value="AH/BAR_dom_sf"/>
</dbReference>
<gene>
    <name evidence="3" type="ORF">CL6EHI_016130</name>
</gene>
<dbReference type="PANTHER" id="PTHR45733">
    <property type="entry name" value="FORMIN-J"/>
    <property type="match status" value="1"/>
</dbReference>
<dbReference type="VEuPathDB" id="AmoebaDB:KM1_123120"/>
<organism evidence="3 4">
    <name type="scientific">Entamoeba histolytica</name>
    <dbReference type="NCBI Taxonomy" id="5759"/>
    <lineage>
        <taxon>Eukaryota</taxon>
        <taxon>Amoebozoa</taxon>
        <taxon>Evosea</taxon>
        <taxon>Archamoebae</taxon>
        <taxon>Mastigamoebida</taxon>
        <taxon>Entamoebidae</taxon>
        <taxon>Entamoeba</taxon>
    </lineage>
</organism>
<reference evidence="3 4" key="1">
    <citation type="submission" date="2016-05" db="EMBL/GenBank/DDBJ databases">
        <title>First whole genome sequencing of Entamoeba histolytica HM1:IMSS-clone-6.</title>
        <authorList>
            <person name="Mukherjee Avik.K."/>
            <person name="Izumyama S."/>
            <person name="Nakada-Tsukui K."/>
            <person name="Nozaki T."/>
        </authorList>
    </citation>
    <scope>NUCLEOTIDE SEQUENCE [LARGE SCALE GENOMIC DNA]</scope>
    <source>
        <strain evidence="3 4">HM1:IMSS clone 6</strain>
    </source>
</reference>
<dbReference type="InterPro" id="IPR051144">
    <property type="entry name" value="Formin_homology_domain"/>
</dbReference>
<feature type="domain" description="WH2" evidence="2">
    <location>
        <begin position="442"/>
        <end position="459"/>
    </location>
</feature>
<proteinExistence type="predicted"/>
<dbReference type="AlphaFoldDB" id="A0A5K1V6X5"/>
<dbReference type="InterPro" id="IPR003124">
    <property type="entry name" value="WH2_dom"/>
</dbReference>
<feature type="compositionally biased region" description="Low complexity" evidence="1">
    <location>
        <begin position="434"/>
        <end position="446"/>
    </location>
</feature>
<evidence type="ECO:0000313" key="4">
    <source>
        <dbReference type="Proteomes" id="UP000078387"/>
    </source>
</evidence>
<accession>A0A5K1V6X5</accession>
<feature type="compositionally biased region" description="Low complexity" evidence="1">
    <location>
        <begin position="350"/>
        <end position="368"/>
    </location>
</feature>
<dbReference type="Gene3D" id="1.20.1270.60">
    <property type="entry name" value="Arfaptin homology (AH) domain/BAR domain"/>
    <property type="match status" value="1"/>
</dbReference>